<dbReference type="Proteomes" id="UP000198310">
    <property type="component" value="Unassembled WGS sequence"/>
</dbReference>
<dbReference type="EMBL" id="FZNS01000015">
    <property type="protein sequence ID" value="SNR98425.1"/>
    <property type="molecule type" value="Genomic_DNA"/>
</dbReference>
<evidence type="ECO:0000313" key="1">
    <source>
        <dbReference type="EMBL" id="SNR98425.1"/>
    </source>
</evidence>
<gene>
    <name evidence="1" type="ORF">SAMN06269173_1159</name>
</gene>
<evidence type="ECO:0000313" key="2">
    <source>
        <dbReference type="Proteomes" id="UP000198310"/>
    </source>
</evidence>
<name>A0A239ARV0_9BACT</name>
<protein>
    <submittedName>
        <fullName evidence="1">Uncharacterized protein</fullName>
    </submittedName>
</protein>
<dbReference type="AlphaFoldDB" id="A0A239ARV0"/>
<reference evidence="2" key="1">
    <citation type="submission" date="2017-06" db="EMBL/GenBank/DDBJ databases">
        <authorList>
            <person name="Varghese N."/>
            <person name="Submissions S."/>
        </authorList>
    </citation>
    <scope>NUCLEOTIDE SEQUENCE [LARGE SCALE GENOMIC DNA]</scope>
    <source>
        <strain evidence="2">DSM 28041</strain>
    </source>
</reference>
<dbReference type="RefSeq" id="WP_089334166.1">
    <property type="nucleotide sequence ID" value="NZ_FZNS01000015.1"/>
</dbReference>
<proteinExistence type="predicted"/>
<organism evidence="1 2">
    <name type="scientific">Hymenobacter mucosus</name>
    <dbReference type="NCBI Taxonomy" id="1411120"/>
    <lineage>
        <taxon>Bacteria</taxon>
        <taxon>Pseudomonadati</taxon>
        <taxon>Bacteroidota</taxon>
        <taxon>Cytophagia</taxon>
        <taxon>Cytophagales</taxon>
        <taxon>Hymenobacteraceae</taxon>
        <taxon>Hymenobacter</taxon>
    </lineage>
</organism>
<keyword evidence="2" id="KW-1185">Reference proteome</keyword>
<accession>A0A239ARV0</accession>
<sequence>MKNRFAFTKYRLIGYSVRVVHQIGACAVAKIGEGGNLWPFYAIRFRNQYAEAHRNDHLPAAFAALRQLDNAYQEREGDMLNSNDAVQQLSLDAACFAAFCAATGLQQSKSYTRREVREAIVAAKLRRLPGRPSYLSLLNKLAPPTTTV</sequence>